<feature type="transmembrane region" description="Helical" evidence="3">
    <location>
        <begin position="395"/>
        <end position="416"/>
    </location>
</feature>
<name>A0A2T2WMN9_9FIRM</name>
<proteinExistence type="inferred from homology"/>
<gene>
    <name evidence="4" type="ORF">C7B45_02885</name>
</gene>
<dbReference type="Proteomes" id="UP000241848">
    <property type="component" value="Unassembled WGS sequence"/>
</dbReference>
<dbReference type="PANTHER" id="PTHR22550:SF5">
    <property type="entry name" value="LEUCINE ZIPPER PROTEIN 4"/>
    <property type="match status" value="1"/>
</dbReference>
<dbReference type="Pfam" id="PF03323">
    <property type="entry name" value="GerA"/>
    <property type="match status" value="1"/>
</dbReference>
<feature type="transmembrane region" description="Helical" evidence="3">
    <location>
        <begin position="329"/>
        <end position="355"/>
    </location>
</feature>
<evidence type="ECO:0000313" key="4">
    <source>
        <dbReference type="EMBL" id="PSR23500.1"/>
    </source>
</evidence>
<dbReference type="PANTHER" id="PTHR22550">
    <property type="entry name" value="SPORE GERMINATION PROTEIN"/>
    <property type="match status" value="1"/>
</dbReference>
<dbReference type="PIRSF" id="PIRSF005690">
    <property type="entry name" value="GerBA"/>
    <property type="match status" value="1"/>
</dbReference>
<keyword evidence="2 3" id="KW-0472">Membrane</keyword>
<accession>A0A2T2WMN9</accession>
<organism evidence="4 5">
    <name type="scientific">Sulfobacillus acidophilus</name>
    <dbReference type="NCBI Taxonomy" id="53633"/>
    <lineage>
        <taxon>Bacteria</taxon>
        <taxon>Bacillati</taxon>
        <taxon>Bacillota</taxon>
        <taxon>Clostridia</taxon>
        <taxon>Eubacteriales</taxon>
        <taxon>Clostridiales Family XVII. Incertae Sedis</taxon>
        <taxon>Sulfobacillus</taxon>
    </lineage>
</organism>
<evidence type="ECO:0000313" key="5">
    <source>
        <dbReference type="Proteomes" id="UP000241848"/>
    </source>
</evidence>
<evidence type="ECO:0000256" key="3">
    <source>
        <dbReference type="SAM" id="Phobius"/>
    </source>
</evidence>
<feature type="transmembrane region" description="Helical" evidence="3">
    <location>
        <begin position="298"/>
        <end position="317"/>
    </location>
</feature>
<dbReference type="InterPro" id="IPR004995">
    <property type="entry name" value="Spore_Ger"/>
</dbReference>
<dbReference type="EMBL" id="PXYV01000005">
    <property type="protein sequence ID" value="PSR23500.1"/>
    <property type="molecule type" value="Genomic_DNA"/>
</dbReference>
<comment type="caution">
    <text evidence="4">The sequence shown here is derived from an EMBL/GenBank/DDBJ whole genome shotgun (WGS) entry which is preliminary data.</text>
</comment>
<dbReference type="AlphaFoldDB" id="A0A2T2WMN9"/>
<evidence type="ECO:0000256" key="1">
    <source>
        <dbReference type="ARBA" id="ARBA00005278"/>
    </source>
</evidence>
<protein>
    <submittedName>
        <fullName evidence="4">Spore germination protein</fullName>
    </submittedName>
</protein>
<comment type="similarity">
    <text evidence="1">Belongs to the GerABKA family.</text>
</comment>
<keyword evidence="3" id="KW-0812">Transmembrane</keyword>
<sequence length="500" mass="55832">MAHVPIESLSQDIERLHAVLVAWHHHIQSQVAQQALNLTDIRTLARLFREHATHAPDLVVQETGSRLVVWIDGLVDSQELTTFLKSDSPDTLDNIGHSSRPVQLWSRVISGVWRGQTAIVTAKKPGAVLIDFAKPPHRDIESPVTEQTIRGPQDAFVELENVKIAQIRERLATPDLVVERLSIGLRFPTCCDLIYCESLASPEVITRVRDRLRSLTLDSATNATRLGSLIRDHPWALFPTVRYSERVDWVALQLQSGKVALSIQGDPFVLTVPATLSDFYRTSEDYNAAWYDASFIRIIRLLAWAFGVMLPGWYIALTEVNPDLISPTLFNIIAGSHTGLPFTPFVEVVVMILVIEVLREAAVRLPKVLATTLGTVGAIVVGTAVVKAGFVSPQIIVLMTFTALSLFSVPTYELLATWRFMSWGVLVGAFVLGIYGVMLVTLAMSVELVSLTSFGTPYLSPLSPWRPKDWENFTWRVPWRALRRRLTEGRATDLRWTDDA</sequence>
<evidence type="ECO:0000256" key="2">
    <source>
        <dbReference type="ARBA" id="ARBA00023136"/>
    </source>
</evidence>
<feature type="transmembrane region" description="Helical" evidence="3">
    <location>
        <begin position="423"/>
        <end position="444"/>
    </location>
</feature>
<dbReference type="InterPro" id="IPR050768">
    <property type="entry name" value="UPF0353/GerABKA_families"/>
</dbReference>
<dbReference type="GO" id="GO:0016020">
    <property type="term" value="C:membrane"/>
    <property type="evidence" value="ECO:0007669"/>
    <property type="project" value="InterPro"/>
</dbReference>
<dbReference type="GO" id="GO:0009847">
    <property type="term" value="P:spore germination"/>
    <property type="evidence" value="ECO:0007669"/>
    <property type="project" value="InterPro"/>
</dbReference>
<reference evidence="4 5" key="1">
    <citation type="journal article" date="2014" name="BMC Genomics">
        <title>Comparison of environmental and isolate Sulfobacillus genomes reveals diverse carbon, sulfur, nitrogen, and hydrogen metabolisms.</title>
        <authorList>
            <person name="Justice N.B."/>
            <person name="Norman A."/>
            <person name="Brown C.T."/>
            <person name="Singh A."/>
            <person name="Thomas B.C."/>
            <person name="Banfield J.F."/>
        </authorList>
    </citation>
    <scope>NUCLEOTIDE SEQUENCE [LARGE SCALE GENOMIC DNA]</scope>
    <source>
        <strain evidence="4">AMDSBA3</strain>
    </source>
</reference>
<keyword evidence="3" id="KW-1133">Transmembrane helix</keyword>
<feature type="transmembrane region" description="Helical" evidence="3">
    <location>
        <begin position="367"/>
        <end position="389"/>
    </location>
</feature>